<dbReference type="Proteomes" id="UP000807469">
    <property type="component" value="Unassembled WGS sequence"/>
</dbReference>
<comment type="caution">
    <text evidence="2">The sequence shown here is derived from an EMBL/GenBank/DDBJ whole genome shotgun (WGS) entry which is preliminary data.</text>
</comment>
<evidence type="ECO:0000256" key="1">
    <source>
        <dbReference type="SAM" id="MobiDB-lite"/>
    </source>
</evidence>
<evidence type="ECO:0000313" key="3">
    <source>
        <dbReference type="Proteomes" id="UP000807469"/>
    </source>
</evidence>
<gene>
    <name evidence="2" type="ORF">BDN70DRAFT_940031</name>
</gene>
<feature type="region of interest" description="Disordered" evidence="1">
    <location>
        <begin position="78"/>
        <end position="103"/>
    </location>
</feature>
<evidence type="ECO:0000313" key="2">
    <source>
        <dbReference type="EMBL" id="KAF9470131.1"/>
    </source>
</evidence>
<dbReference type="AlphaFoldDB" id="A0A9P5YLQ8"/>
<proteinExistence type="predicted"/>
<organism evidence="2 3">
    <name type="scientific">Pholiota conissans</name>
    <dbReference type="NCBI Taxonomy" id="109636"/>
    <lineage>
        <taxon>Eukaryota</taxon>
        <taxon>Fungi</taxon>
        <taxon>Dikarya</taxon>
        <taxon>Basidiomycota</taxon>
        <taxon>Agaricomycotina</taxon>
        <taxon>Agaricomycetes</taxon>
        <taxon>Agaricomycetidae</taxon>
        <taxon>Agaricales</taxon>
        <taxon>Agaricineae</taxon>
        <taxon>Strophariaceae</taxon>
        <taxon>Pholiota</taxon>
    </lineage>
</organism>
<reference evidence="2" key="1">
    <citation type="submission" date="2020-11" db="EMBL/GenBank/DDBJ databases">
        <authorList>
            <consortium name="DOE Joint Genome Institute"/>
            <person name="Ahrendt S."/>
            <person name="Riley R."/>
            <person name="Andreopoulos W."/>
            <person name="Labutti K."/>
            <person name="Pangilinan J."/>
            <person name="Ruiz-Duenas F.J."/>
            <person name="Barrasa J.M."/>
            <person name="Sanchez-Garcia M."/>
            <person name="Camarero S."/>
            <person name="Miyauchi S."/>
            <person name="Serrano A."/>
            <person name="Linde D."/>
            <person name="Babiker R."/>
            <person name="Drula E."/>
            <person name="Ayuso-Fernandez I."/>
            <person name="Pacheco R."/>
            <person name="Padilla G."/>
            <person name="Ferreira P."/>
            <person name="Barriuso J."/>
            <person name="Kellner H."/>
            <person name="Castanera R."/>
            <person name="Alfaro M."/>
            <person name="Ramirez L."/>
            <person name="Pisabarro A.G."/>
            <person name="Kuo A."/>
            <person name="Tritt A."/>
            <person name="Lipzen A."/>
            <person name="He G."/>
            <person name="Yan M."/>
            <person name="Ng V."/>
            <person name="Cullen D."/>
            <person name="Martin F."/>
            <person name="Rosso M.-N."/>
            <person name="Henrissat B."/>
            <person name="Hibbett D."/>
            <person name="Martinez A.T."/>
            <person name="Grigoriev I.V."/>
        </authorList>
    </citation>
    <scope>NUCLEOTIDE SEQUENCE</scope>
    <source>
        <strain evidence="2">CIRM-BRFM 674</strain>
    </source>
</reference>
<accession>A0A9P5YLQ8</accession>
<dbReference type="EMBL" id="MU156263">
    <property type="protein sequence ID" value="KAF9470131.1"/>
    <property type="molecule type" value="Genomic_DNA"/>
</dbReference>
<keyword evidence="3" id="KW-1185">Reference proteome</keyword>
<sequence length="214" mass="23286">MREPKSSEATEKRVKGMRAGSSPIRPPSPRSSAVFSLACPLCARSPFPRLPTHSSPSSPTSLILSSSAHPLFTHASLEKEGRGGQGNEGCGVKRMSDKDGFAPSVTDDAYPSLSILPPSSPFLCHPPPSLVPPRGVRQVTGHRHWLSWSHCTALARSIVRSSSFLITLCPFVHPFAPRPIVVVVRRANQRRSVVRVRESSSTLRCWASLSVIHR</sequence>
<feature type="region of interest" description="Disordered" evidence="1">
    <location>
        <begin position="1"/>
        <end position="31"/>
    </location>
</feature>
<name>A0A9P5YLQ8_9AGAR</name>
<protein>
    <submittedName>
        <fullName evidence="2">Uncharacterized protein</fullName>
    </submittedName>
</protein>
<feature type="compositionally biased region" description="Basic and acidic residues" evidence="1">
    <location>
        <begin position="1"/>
        <end position="14"/>
    </location>
</feature>